<evidence type="ECO:0000259" key="13">
    <source>
        <dbReference type="PROSITE" id="PS51864"/>
    </source>
</evidence>
<evidence type="ECO:0000256" key="1">
    <source>
        <dbReference type="ARBA" id="ARBA00002657"/>
    </source>
</evidence>
<evidence type="ECO:0000256" key="9">
    <source>
        <dbReference type="PROSITE-ProRule" id="PRU01005"/>
    </source>
</evidence>
<dbReference type="GO" id="GO:0008270">
    <property type="term" value="F:zinc ion binding"/>
    <property type="evidence" value="ECO:0007669"/>
    <property type="project" value="UniProtKB-UniRule"/>
</dbReference>
<evidence type="ECO:0000256" key="8">
    <source>
        <dbReference type="ARBA" id="ARBA00023157"/>
    </source>
</evidence>
<evidence type="ECO:0000256" key="2">
    <source>
        <dbReference type="ARBA" id="ARBA00022670"/>
    </source>
</evidence>
<evidence type="ECO:0000313" key="15">
    <source>
        <dbReference type="WBParaSite" id="Hba_10877"/>
    </source>
</evidence>
<dbReference type="PROSITE" id="PS00022">
    <property type="entry name" value="EGF_1"/>
    <property type="match status" value="1"/>
</dbReference>
<evidence type="ECO:0000256" key="11">
    <source>
        <dbReference type="RuleBase" id="RU361183"/>
    </source>
</evidence>
<keyword evidence="6 10" id="KW-0482">Metalloprotease</keyword>
<dbReference type="PRINTS" id="PR00480">
    <property type="entry name" value="ASTACIN"/>
</dbReference>
<feature type="domain" description="ShKT" evidence="12">
    <location>
        <begin position="551"/>
        <end position="591"/>
    </location>
</feature>
<dbReference type="PROSITE" id="PS51670">
    <property type="entry name" value="SHKT"/>
    <property type="match status" value="2"/>
</dbReference>
<evidence type="ECO:0000256" key="3">
    <source>
        <dbReference type="ARBA" id="ARBA00022723"/>
    </source>
</evidence>
<feature type="domain" description="ShKT" evidence="12">
    <location>
        <begin position="598"/>
        <end position="633"/>
    </location>
</feature>
<feature type="binding site" evidence="10">
    <location>
        <position position="311"/>
    </location>
    <ligand>
        <name>Zn(2+)</name>
        <dbReference type="ChEBI" id="CHEBI:29105"/>
        <note>catalytic</note>
    </ligand>
</feature>
<dbReference type="GO" id="GO:0004222">
    <property type="term" value="F:metalloendopeptidase activity"/>
    <property type="evidence" value="ECO:0007669"/>
    <property type="project" value="UniProtKB-UniRule"/>
</dbReference>
<reference evidence="15" key="1">
    <citation type="submission" date="2016-11" db="UniProtKB">
        <authorList>
            <consortium name="WormBaseParasite"/>
        </authorList>
    </citation>
    <scope>IDENTIFICATION</scope>
</reference>
<keyword evidence="14" id="KW-1185">Reference proteome</keyword>
<feature type="binding site" evidence="10">
    <location>
        <position position="307"/>
    </location>
    <ligand>
        <name>Zn(2+)</name>
        <dbReference type="ChEBI" id="CHEBI:29105"/>
        <note>catalytic</note>
    </ligand>
</feature>
<dbReference type="InterPro" id="IPR034035">
    <property type="entry name" value="Astacin-like_dom"/>
</dbReference>
<feature type="binding site" evidence="10">
    <location>
        <position position="317"/>
    </location>
    <ligand>
        <name>Zn(2+)</name>
        <dbReference type="ChEBI" id="CHEBI:29105"/>
        <note>catalytic</note>
    </ligand>
</feature>
<dbReference type="PROSITE" id="PS51864">
    <property type="entry name" value="ASTACIN"/>
    <property type="match status" value="1"/>
</dbReference>
<evidence type="ECO:0000256" key="4">
    <source>
        <dbReference type="ARBA" id="ARBA00022801"/>
    </source>
</evidence>
<sequence length="637" mass="72158">MPFILQSLSCGVSKTPTCDRTFRFISQLNDVIEFEPRTIRIAPLSETTFYLYLFNIMPSSNLTDESRNALPMQVLFAVCILGVVAGIWSFPDSNEILDRMKVIGQKINERLIEKVKASLEKSMKGFNPEKRHARLIKLGEKWRELTRDQLDRLKANKQRIRSVRIEPRLLKEGNNLFEVNNLQGVSQYLFQGDINLTEEQLASIERQRIQDDRRTKRQASIIYPKWTNGTVYYYADSTINKRKRNSIAAALDYIQSRTCVNFIQNSTATNRIRVFNGAGCYSSVGMIGGEQTLSLGSGCEVIGTVAHEFTHALGFWHTQMRYDRDSHVTIDLSDVPRSMRFNFDKTTSNETTNYTPYEFGSFMHYDAMAFVSDGGKLSIIPNEADYTYTMGSSIISFYDIQMINEHYECTGLCSSNTSALCENGGVPNPRNCSLCNCPLGYSGDLCNEREAGFGTKIQVQITSMFNPQCTYGCSYNGIEIKTRDDKKITNPRICCSEFRNIIYESMLNPTPVISFNRYYYTTFTLQYRYVDSLTTPVPEPTSNPHLDQSECRNSKTDEICTNLAAQGFCTDVTNNSIDLIKYNCAKTCNLCGISKNPCNDTNSDCEKFKSAGQCNSGDKFLIEYHCADTCGYCQNPA</sequence>
<organism evidence="14 15">
    <name type="scientific">Heterorhabditis bacteriophora</name>
    <name type="common">Entomopathogenic nematode worm</name>
    <dbReference type="NCBI Taxonomy" id="37862"/>
    <lineage>
        <taxon>Eukaryota</taxon>
        <taxon>Metazoa</taxon>
        <taxon>Ecdysozoa</taxon>
        <taxon>Nematoda</taxon>
        <taxon>Chromadorea</taxon>
        <taxon>Rhabditida</taxon>
        <taxon>Rhabditina</taxon>
        <taxon>Rhabditomorpha</taxon>
        <taxon>Strongyloidea</taxon>
        <taxon>Heterorhabditidae</taxon>
        <taxon>Heterorhabditis</taxon>
    </lineage>
</organism>
<comment type="caution">
    <text evidence="9">Lacks conserved residue(s) required for the propagation of feature annotation.</text>
</comment>
<dbReference type="InterPro" id="IPR006026">
    <property type="entry name" value="Peptidase_Metallo"/>
</dbReference>
<evidence type="ECO:0000256" key="5">
    <source>
        <dbReference type="ARBA" id="ARBA00022833"/>
    </source>
</evidence>
<dbReference type="InterPro" id="IPR024079">
    <property type="entry name" value="MetalloPept_cat_dom_sf"/>
</dbReference>
<accession>A0A1I7X098</accession>
<dbReference type="SUPFAM" id="SSF55486">
    <property type="entry name" value="Metalloproteases ('zincins'), catalytic domain"/>
    <property type="match status" value="1"/>
</dbReference>
<comment type="function">
    <text evidence="1">Metalloprotease.</text>
</comment>
<evidence type="ECO:0000313" key="14">
    <source>
        <dbReference type="Proteomes" id="UP000095283"/>
    </source>
</evidence>
<dbReference type="InterPro" id="IPR003582">
    <property type="entry name" value="ShKT_dom"/>
</dbReference>
<dbReference type="Pfam" id="PF01400">
    <property type="entry name" value="Astacin"/>
    <property type="match status" value="1"/>
</dbReference>
<dbReference type="InterPro" id="IPR001506">
    <property type="entry name" value="Peptidase_M12A"/>
</dbReference>
<feature type="active site" evidence="10">
    <location>
        <position position="308"/>
    </location>
</feature>
<dbReference type="Gene3D" id="1.10.10.1940">
    <property type="match status" value="2"/>
</dbReference>
<evidence type="ECO:0000256" key="10">
    <source>
        <dbReference type="PROSITE-ProRule" id="PRU01211"/>
    </source>
</evidence>
<keyword evidence="4 10" id="KW-0378">Hydrolase</keyword>
<protein>
    <recommendedName>
        <fullName evidence="11">Metalloendopeptidase</fullName>
        <ecNumber evidence="11">3.4.24.-</ecNumber>
    </recommendedName>
</protein>
<dbReference type="AlphaFoldDB" id="A0A1I7X098"/>
<proteinExistence type="predicted"/>
<dbReference type="CDD" id="cd04280">
    <property type="entry name" value="ZnMc_astacin_like"/>
    <property type="match status" value="1"/>
</dbReference>
<evidence type="ECO:0000259" key="12">
    <source>
        <dbReference type="PROSITE" id="PS51670"/>
    </source>
</evidence>
<keyword evidence="3 10" id="KW-0479">Metal-binding</keyword>
<dbReference type="PANTHER" id="PTHR10127">
    <property type="entry name" value="DISCOIDIN, CUB, EGF, LAMININ , AND ZINC METALLOPROTEASE DOMAIN CONTAINING"/>
    <property type="match status" value="1"/>
</dbReference>
<dbReference type="SMART" id="SM00235">
    <property type="entry name" value="ZnMc"/>
    <property type="match status" value="1"/>
</dbReference>
<name>A0A1I7X098_HETBA</name>
<dbReference type="InterPro" id="IPR000742">
    <property type="entry name" value="EGF"/>
</dbReference>
<dbReference type="Pfam" id="PF01549">
    <property type="entry name" value="ShK"/>
    <property type="match status" value="2"/>
</dbReference>
<dbReference type="EC" id="3.4.24.-" evidence="11"/>
<keyword evidence="7" id="KW-0865">Zymogen</keyword>
<dbReference type="SMART" id="SM00254">
    <property type="entry name" value="ShKT"/>
    <property type="match status" value="2"/>
</dbReference>
<keyword evidence="2 10" id="KW-0645">Protease</keyword>
<keyword evidence="5 10" id="KW-0862">Zinc</keyword>
<dbReference type="GO" id="GO:0006508">
    <property type="term" value="P:proteolysis"/>
    <property type="evidence" value="ECO:0007669"/>
    <property type="project" value="UniProtKB-KW"/>
</dbReference>
<dbReference type="PANTHER" id="PTHR10127:SF833">
    <property type="entry name" value="ZINC METALLOPROTEINASE NAS-32"/>
    <property type="match status" value="1"/>
</dbReference>
<dbReference type="Proteomes" id="UP000095283">
    <property type="component" value="Unplaced"/>
</dbReference>
<dbReference type="PROSITE" id="PS01186">
    <property type="entry name" value="EGF_2"/>
    <property type="match status" value="1"/>
</dbReference>
<dbReference type="WBParaSite" id="Hba_10877">
    <property type="protein sequence ID" value="Hba_10877"/>
    <property type="gene ID" value="Hba_10877"/>
</dbReference>
<dbReference type="Gene3D" id="3.40.390.10">
    <property type="entry name" value="Collagenase (Catalytic Domain)"/>
    <property type="match status" value="1"/>
</dbReference>
<keyword evidence="8" id="KW-1015">Disulfide bond</keyword>
<feature type="domain" description="Peptidase M12A" evidence="13">
    <location>
        <begin position="213"/>
        <end position="410"/>
    </location>
</feature>
<evidence type="ECO:0000256" key="6">
    <source>
        <dbReference type="ARBA" id="ARBA00023049"/>
    </source>
</evidence>
<comment type="cofactor">
    <cofactor evidence="10 11">
        <name>Zn(2+)</name>
        <dbReference type="ChEBI" id="CHEBI:29105"/>
    </cofactor>
    <text evidence="10 11">Binds 1 zinc ion per subunit.</text>
</comment>
<evidence type="ECO:0000256" key="7">
    <source>
        <dbReference type="ARBA" id="ARBA00023145"/>
    </source>
</evidence>